<dbReference type="PANTHER" id="PTHR43861">
    <property type="entry name" value="TRANS-ACONITATE 2-METHYLTRANSFERASE-RELATED"/>
    <property type="match status" value="1"/>
</dbReference>
<dbReference type="InterPro" id="IPR029063">
    <property type="entry name" value="SAM-dependent_MTases_sf"/>
</dbReference>
<dbReference type="Proteomes" id="UP000824136">
    <property type="component" value="Unassembled WGS sequence"/>
</dbReference>
<sequence length="246" mass="27363">MSYGIFADYYDIFTANVDYHGYALRIDEIVKSLGLKRGSLVDLGCGTASLSLELAALGYFVTGIDLSCDMLTAASAKLCQSEQFVTLVNQDMTDFRLPEKADVIISTLDGLNHLDGIDSVKSVFQCVKRNLKRGGAFIFDMNTVYKHREVLGNNSFIFDSDEAYLGWQNDYSDDGDRVDITLDFFIPEDDGSYSRCTEQFSELAYPADKIKDALAECGLRLEGMYDGLSQDQPGEKTQRILFAALN</sequence>
<gene>
    <name evidence="4" type="ORF">IAC39_04290</name>
</gene>
<evidence type="ECO:0000256" key="2">
    <source>
        <dbReference type="ARBA" id="ARBA00022679"/>
    </source>
</evidence>
<reference evidence="4" key="1">
    <citation type="submission" date="2020-10" db="EMBL/GenBank/DDBJ databases">
        <authorList>
            <person name="Gilroy R."/>
        </authorList>
    </citation>
    <scope>NUCLEOTIDE SEQUENCE</scope>
    <source>
        <strain evidence="4">CHK33-4379</strain>
    </source>
</reference>
<dbReference type="CDD" id="cd02440">
    <property type="entry name" value="AdoMet_MTases"/>
    <property type="match status" value="1"/>
</dbReference>
<dbReference type="Gene3D" id="2.20.25.110">
    <property type="entry name" value="S-adenosyl-L-methionine-dependent methyltransferases"/>
    <property type="match status" value="1"/>
</dbReference>
<dbReference type="InterPro" id="IPR041698">
    <property type="entry name" value="Methyltransf_25"/>
</dbReference>
<dbReference type="GO" id="GO:0008168">
    <property type="term" value="F:methyltransferase activity"/>
    <property type="evidence" value="ECO:0007669"/>
    <property type="project" value="UniProtKB-KW"/>
</dbReference>
<evidence type="ECO:0000313" key="5">
    <source>
        <dbReference type="Proteomes" id="UP000824136"/>
    </source>
</evidence>
<evidence type="ECO:0000259" key="3">
    <source>
        <dbReference type="Pfam" id="PF13649"/>
    </source>
</evidence>
<evidence type="ECO:0000256" key="1">
    <source>
        <dbReference type="ARBA" id="ARBA00022603"/>
    </source>
</evidence>
<keyword evidence="1 4" id="KW-0489">Methyltransferase</keyword>
<organism evidence="4 5">
    <name type="scientific">Candidatus Faeciplasma pullistercoris</name>
    <dbReference type="NCBI Taxonomy" id="2840800"/>
    <lineage>
        <taxon>Bacteria</taxon>
        <taxon>Bacillati</taxon>
        <taxon>Bacillota</taxon>
        <taxon>Clostridia</taxon>
        <taxon>Eubacteriales</taxon>
        <taxon>Oscillospiraceae</taxon>
        <taxon>Oscillospiraceae incertae sedis</taxon>
        <taxon>Candidatus Faeciplasma</taxon>
    </lineage>
</organism>
<evidence type="ECO:0000313" key="4">
    <source>
        <dbReference type="EMBL" id="HIT58915.1"/>
    </source>
</evidence>
<reference evidence="4" key="2">
    <citation type="journal article" date="2021" name="PeerJ">
        <title>Extensive microbial diversity within the chicken gut microbiome revealed by metagenomics and culture.</title>
        <authorList>
            <person name="Gilroy R."/>
            <person name="Ravi A."/>
            <person name="Getino M."/>
            <person name="Pursley I."/>
            <person name="Horton D.L."/>
            <person name="Alikhan N.F."/>
            <person name="Baker D."/>
            <person name="Gharbi K."/>
            <person name="Hall N."/>
            <person name="Watson M."/>
            <person name="Adriaenssens E.M."/>
            <person name="Foster-Nyarko E."/>
            <person name="Jarju S."/>
            <person name="Secka A."/>
            <person name="Antonio M."/>
            <person name="Oren A."/>
            <person name="Chaudhuri R.R."/>
            <person name="La Ragione R."/>
            <person name="Hildebrand F."/>
            <person name="Pallen M.J."/>
        </authorList>
    </citation>
    <scope>NUCLEOTIDE SEQUENCE</scope>
    <source>
        <strain evidence="4">CHK33-4379</strain>
    </source>
</reference>
<dbReference type="EMBL" id="DVLL01000016">
    <property type="protein sequence ID" value="HIT58915.1"/>
    <property type="molecule type" value="Genomic_DNA"/>
</dbReference>
<protein>
    <submittedName>
        <fullName evidence="4">Class I SAM-dependent methyltransferase</fullName>
    </submittedName>
</protein>
<dbReference type="SUPFAM" id="SSF53335">
    <property type="entry name" value="S-adenosyl-L-methionine-dependent methyltransferases"/>
    <property type="match status" value="1"/>
</dbReference>
<feature type="domain" description="Methyltransferase" evidence="3">
    <location>
        <begin position="41"/>
        <end position="135"/>
    </location>
</feature>
<dbReference type="PANTHER" id="PTHR43861:SF1">
    <property type="entry name" value="TRANS-ACONITATE 2-METHYLTRANSFERASE"/>
    <property type="match status" value="1"/>
</dbReference>
<dbReference type="AlphaFoldDB" id="A0A9D1GUW7"/>
<name>A0A9D1GUW7_9FIRM</name>
<dbReference type="Pfam" id="PF13649">
    <property type="entry name" value="Methyltransf_25"/>
    <property type="match status" value="1"/>
</dbReference>
<accession>A0A9D1GUW7</accession>
<comment type="caution">
    <text evidence="4">The sequence shown here is derived from an EMBL/GenBank/DDBJ whole genome shotgun (WGS) entry which is preliminary data.</text>
</comment>
<dbReference type="GO" id="GO:0032259">
    <property type="term" value="P:methylation"/>
    <property type="evidence" value="ECO:0007669"/>
    <property type="project" value="UniProtKB-KW"/>
</dbReference>
<dbReference type="Gene3D" id="3.40.50.150">
    <property type="entry name" value="Vaccinia Virus protein VP39"/>
    <property type="match status" value="1"/>
</dbReference>
<proteinExistence type="predicted"/>
<keyword evidence="2" id="KW-0808">Transferase</keyword>